<feature type="non-terminal residue" evidence="1">
    <location>
        <position position="1"/>
    </location>
</feature>
<dbReference type="Proteomes" id="UP000574390">
    <property type="component" value="Unassembled WGS sequence"/>
</dbReference>
<proteinExistence type="predicted"/>
<accession>A0A7J6RMG7</accession>
<comment type="caution">
    <text evidence="1">The sequence shown here is derived from an EMBL/GenBank/DDBJ whole genome shotgun (WGS) entry which is preliminary data.</text>
</comment>
<sequence length="120" mass="13487">VRITRRGGSQGPPETFYRPRNYGVHSIMVLDESTESAAQLSEPTKWDGLIVDTTRSVGYGDDSTFEAPRERLKIFVEDADIPHLEMVRSHPVCSVPKAWHALSDHAVGEEHFHLAASRYL</sequence>
<dbReference type="AlphaFoldDB" id="A0A7J6RMG7"/>
<organism evidence="1 2">
    <name type="scientific">Perkinsus olseni</name>
    <name type="common">Perkinsus atlanticus</name>
    <dbReference type="NCBI Taxonomy" id="32597"/>
    <lineage>
        <taxon>Eukaryota</taxon>
        <taxon>Sar</taxon>
        <taxon>Alveolata</taxon>
        <taxon>Perkinsozoa</taxon>
        <taxon>Perkinsea</taxon>
        <taxon>Perkinsida</taxon>
        <taxon>Perkinsidae</taxon>
        <taxon>Perkinsus</taxon>
    </lineage>
</organism>
<name>A0A7J6RMG7_PEROL</name>
<dbReference type="EMBL" id="JABANM010021037">
    <property type="protein sequence ID" value="KAF4721858.1"/>
    <property type="molecule type" value="Genomic_DNA"/>
</dbReference>
<protein>
    <submittedName>
        <fullName evidence="1">Uncharacterized protein</fullName>
    </submittedName>
</protein>
<reference evidence="1 2" key="1">
    <citation type="submission" date="2020-04" db="EMBL/GenBank/DDBJ databases">
        <title>Perkinsus olseni comparative genomics.</title>
        <authorList>
            <person name="Bogema D.R."/>
        </authorList>
    </citation>
    <scope>NUCLEOTIDE SEQUENCE [LARGE SCALE GENOMIC DNA]</scope>
    <source>
        <strain evidence="1">ATCC PRA-205</strain>
    </source>
</reference>
<feature type="non-terminal residue" evidence="1">
    <location>
        <position position="120"/>
    </location>
</feature>
<evidence type="ECO:0000313" key="1">
    <source>
        <dbReference type="EMBL" id="KAF4721858.1"/>
    </source>
</evidence>
<gene>
    <name evidence="1" type="ORF">FOZ62_004059</name>
</gene>
<evidence type="ECO:0000313" key="2">
    <source>
        <dbReference type="Proteomes" id="UP000574390"/>
    </source>
</evidence>